<name>A0ABN9X262_9DINO</name>
<feature type="repeat" description="PPR" evidence="2">
    <location>
        <begin position="184"/>
        <end position="218"/>
    </location>
</feature>
<gene>
    <name evidence="5" type="ORF">PCOR1329_LOCUS71775</name>
</gene>
<evidence type="ECO:0000313" key="5">
    <source>
        <dbReference type="EMBL" id="CAK0892020.1"/>
    </source>
</evidence>
<dbReference type="Pfam" id="PF13041">
    <property type="entry name" value="PPR_2"/>
    <property type="match status" value="1"/>
</dbReference>
<feature type="region of interest" description="Disordered" evidence="3">
    <location>
        <begin position="449"/>
        <end position="470"/>
    </location>
</feature>
<dbReference type="InterPro" id="IPR002885">
    <property type="entry name" value="PPR_rpt"/>
</dbReference>
<dbReference type="NCBIfam" id="TIGR00756">
    <property type="entry name" value="PPR"/>
    <property type="match status" value="7"/>
</dbReference>
<dbReference type="InterPro" id="IPR033443">
    <property type="entry name" value="PROP1-like_PPR_dom"/>
</dbReference>
<keyword evidence="6" id="KW-1185">Reference proteome</keyword>
<keyword evidence="1" id="KW-0677">Repeat</keyword>
<accession>A0ABN9X262</accession>
<feature type="repeat" description="PPR" evidence="2">
    <location>
        <begin position="149"/>
        <end position="183"/>
    </location>
</feature>
<reference evidence="5" key="1">
    <citation type="submission" date="2023-10" db="EMBL/GenBank/DDBJ databases">
        <authorList>
            <person name="Chen Y."/>
            <person name="Shah S."/>
            <person name="Dougan E. K."/>
            <person name="Thang M."/>
            <person name="Chan C."/>
        </authorList>
    </citation>
    <scope>NUCLEOTIDE SEQUENCE [LARGE SCALE GENOMIC DNA]</scope>
</reference>
<feature type="domain" description="PROP1-like PPR" evidence="4">
    <location>
        <begin position="83"/>
        <end position="257"/>
    </location>
</feature>
<sequence length="696" mass="75419">MQCHCYELVLAQDRRTERSHFQCCSDTSFVVLLSSGSMSASDKSSFSKAVADLLVAGDTRSAEAMLDSTSQQGPRGSRNKVFYHSLISSCARAGSLDGACWAFGRMAQVGLQPNVVTFNSVIDACAKAADPRRAVVWFDHMVQAGVQPNAITYNTIINACARGRDIPGAEAWFQRMTDAGVEPGIMSFSTIIDAYAKSGEMSRAEEWFEEMLKYGVRPDAVTFNALINACAKVPDASNAEHWLMQMREANLSPDEKTYNSIINACAKQGLVDRAEHWFGQVQRAGCKVDTFGYAAVIHASAKVGDLARAVYWFEEMQSYGLHPNLVCFNTMLNACVHKGDPKAADAWFQKLESRGIQPNSITFNSMISASTKSGDLLRVKYWLWRMLCTGNHPDSQTFCTLTRAFDAPDQAPAQSQVLACDAIIEAYGKVHGKNGIAAGARSWLDRRAKASLASRQAPAAPQAHPAPTRVCPVRPAQTSLAPPPGRFGLPAQPRFIAAGLLRDPAELPRASGAPRAEGGRGQDEGGPAPARPRAPARPLAALHRAVHAAHLRRGQQQLRRQRQLGVGGVVRACAGRRPLGGHALEGSPALRGRRHQRAADALPLQPLRRAKGCLACSLRSGSPRWCRATACSDLPAAASRRFQGFHNFPAADGCRLRHTLRLGARACGSRGVERMSCNLSRFATSALEPRCAWFNS</sequence>
<dbReference type="Gene3D" id="1.25.40.10">
    <property type="entry name" value="Tetratricopeptide repeat domain"/>
    <property type="match status" value="3"/>
</dbReference>
<dbReference type="Pfam" id="PF01535">
    <property type="entry name" value="PPR"/>
    <property type="match status" value="1"/>
</dbReference>
<feature type="repeat" description="PPR" evidence="2">
    <location>
        <begin position="79"/>
        <end position="113"/>
    </location>
</feature>
<protein>
    <recommendedName>
        <fullName evidence="4">PROP1-like PPR domain-containing protein</fullName>
    </recommendedName>
</protein>
<feature type="repeat" description="PPR" evidence="2">
    <location>
        <begin position="324"/>
        <end position="358"/>
    </location>
</feature>
<feature type="region of interest" description="Disordered" evidence="3">
    <location>
        <begin position="505"/>
        <end position="535"/>
    </location>
</feature>
<feature type="compositionally biased region" description="Low complexity" evidence="3">
    <location>
        <begin position="450"/>
        <end position="467"/>
    </location>
</feature>
<evidence type="ECO:0000256" key="2">
    <source>
        <dbReference type="PROSITE-ProRule" id="PRU00708"/>
    </source>
</evidence>
<feature type="repeat" description="PPR" evidence="2">
    <location>
        <begin position="219"/>
        <end position="253"/>
    </location>
</feature>
<organism evidence="5 6">
    <name type="scientific">Prorocentrum cordatum</name>
    <dbReference type="NCBI Taxonomy" id="2364126"/>
    <lineage>
        <taxon>Eukaryota</taxon>
        <taxon>Sar</taxon>
        <taxon>Alveolata</taxon>
        <taxon>Dinophyceae</taxon>
        <taxon>Prorocentrales</taxon>
        <taxon>Prorocentraceae</taxon>
        <taxon>Prorocentrum</taxon>
    </lineage>
</organism>
<dbReference type="Proteomes" id="UP001189429">
    <property type="component" value="Unassembled WGS sequence"/>
</dbReference>
<dbReference type="PANTHER" id="PTHR47447">
    <property type="entry name" value="OS03G0856100 PROTEIN"/>
    <property type="match status" value="1"/>
</dbReference>
<comment type="caution">
    <text evidence="5">The sequence shown here is derived from an EMBL/GenBank/DDBJ whole genome shotgun (WGS) entry which is preliminary data.</text>
</comment>
<dbReference type="Pfam" id="PF17177">
    <property type="entry name" value="PPR_long"/>
    <property type="match status" value="1"/>
</dbReference>
<feature type="repeat" description="PPR" evidence="2">
    <location>
        <begin position="289"/>
        <end position="323"/>
    </location>
</feature>
<dbReference type="EMBL" id="CAUYUJ010019549">
    <property type="protein sequence ID" value="CAK0892020.1"/>
    <property type="molecule type" value="Genomic_DNA"/>
</dbReference>
<evidence type="ECO:0000256" key="3">
    <source>
        <dbReference type="SAM" id="MobiDB-lite"/>
    </source>
</evidence>
<dbReference type="InterPro" id="IPR011990">
    <property type="entry name" value="TPR-like_helical_dom_sf"/>
</dbReference>
<evidence type="ECO:0000256" key="1">
    <source>
        <dbReference type="ARBA" id="ARBA00022737"/>
    </source>
</evidence>
<proteinExistence type="predicted"/>
<feature type="repeat" description="PPR" evidence="2">
    <location>
        <begin position="254"/>
        <end position="288"/>
    </location>
</feature>
<evidence type="ECO:0000313" key="6">
    <source>
        <dbReference type="Proteomes" id="UP001189429"/>
    </source>
</evidence>
<feature type="repeat" description="PPR" evidence="2">
    <location>
        <begin position="114"/>
        <end position="148"/>
    </location>
</feature>
<evidence type="ECO:0000259" key="4">
    <source>
        <dbReference type="Pfam" id="PF17177"/>
    </source>
</evidence>
<dbReference type="PANTHER" id="PTHR47447:SF24">
    <property type="entry name" value="PENTATRICOPEPTIDE REPEAT-CONTAINING PROTEIN"/>
    <property type="match status" value="1"/>
</dbReference>
<dbReference type="PROSITE" id="PS51375">
    <property type="entry name" value="PPR"/>
    <property type="match status" value="8"/>
</dbReference>
<dbReference type="SUPFAM" id="SSF81901">
    <property type="entry name" value="HCP-like"/>
    <property type="match status" value="1"/>
</dbReference>